<gene>
    <name evidence="2" type="ORF">DEQ80_06935</name>
</gene>
<dbReference type="Gene3D" id="3.40.50.880">
    <property type="match status" value="1"/>
</dbReference>
<proteinExistence type="predicted"/>
<evidence type="ECO:0000259" key="1">
    <source>
        <dbReference type="Pfam" id="PF06283"/>
    </source>
</evidence>
<dbReference type="EMBL" id="DPBP01000028">
    <property type="protein sequence ID" value="HCE17577.1"/>
    <property type="molecule type" value="Genomic_DNA"/>
</dbReference>
<evidence type="ECO:0000313" key="3">
    <source>
        <dbReference type="Proteomes" id="UP000264141"/>
    </source>
</evidence>
<protein>
    <submittedName>
        <fullName evidence="2">ThuA domain-containing protein</fullName>
    </submittedName>
</protein>
<dbReference type="STRING" id="229919.GCA_001050195_01742"/>
<dbReference type="InterPro" id="IPR029010">
    <property type="entry name" value="ThuA-like"/>
</dbReference>
<sequence>MKGKLLFILGGIWHDFEGFRAVFQPFFEKEGWQVEATYDLNRLLRLKEDEITTVVSYTCLGPHREGYNDTGPEKMEDEQVKALSSWLKNGGGLLAVHAATVLADSSPELGQLIGGVFVSHPPAFHFTVYPLAKPHPIIQDVGAFSVLDEFYIQEMVSPVDLHMVAIDRGVAFPMVWSKTEGKGRVAYIAMGHSAEVWLNPAYQRLMLQALTWLET</sequence>
<feature type="domain" description="ThuA-like" evidence="1">
    <location>
        <begin position="21"/>
        <end position="212"/>
    </location>
</feature>
<evidence type="ECO:0000313" key="2">
    <source>
        <dbReference type="EMBL" id="HCE17577.1"/>
    </source>
</evidence>
<dbReference type="PANTHER" id="PTHR40469:SF2">
    <property type="entry name" value="GALACTOSE-BINDING DOMAIN-LIKE SUPERFAMILY PROTEIN"/>
    <property type="match status" value="1"/>
</dbReference>
<dbReference type="RefSeq" id="WP_062192253.1">
    <property type="nucleotide sequence ID" value="NZ_DF967965.1"/>
</dbReference>
<dbReference type="AlphaFoldDB" id="A0A3D1JH61"/>
<dbReference type="InterPro" id="IPR029062">
    <property type="entry name" value="Class_I_gatase-like"/>
</dbReference>
<dbReference type="Pfam" id="PF06283">
    <property type="entry name" value="ThuA"/>
    <property type="match status" value="1"/>
</dbReference>
<reference evidence="2 3" key="1">
    <citation type="journal article" date="2018" name="Nat. Biotechnol.">
        <title>A standardized bacterial taxonomy based on genome phylogeny substantially revises the tree of life.</title>
        <authorList>
            <person name="Parks D.H."/>
            <person name="Chuvochina M."/>
            <person name="Waite D.W."/>
            <person name="Rinke C."/>
            <person name="Skarshewski A."/>
            <person name="Chaumeil P.A."/>
            <person name="Hugenholtz P."/>
        </authorList>
    </citation>
    <scope>NUCLEOTIDE SEQUENCE [LARGE SCALE GENOMIC DNA]</scope>
    <source>
        <strain evidence="2">UBA8781</strain>
    </source>
</reference>
<dbReference type="OrthoDB" id="9816308at2"/>
<comment type="caution">
    <text evidence="2">The sequence shown here is derived from an EMBL/GenBank/DDBJ whole genome shotgun (WGS) entry which is preliminary data.</text>
</comment>
<accession>A0A3D1JH61</accession>
<dbReference type="SUPFAM" id="SSF52317">
    <property type="entry name" value="Class I glutamine amidotransferase-like"/>
    <property type="match status" value="1"/>
</dbReference>
<dbReference type="PANTHER" id="PTHR40469">
    <property type="entry name" value="SECRETED GLYCOSYL HYDROLASE"/>
    <property type="match status" value="1"/>
</dbReference>
<organism evidence="2 3">
    <name type="scientific">Anaerolinea thermolimosa</name>
    <dbReference type="NCBI Taxonomy" id="229919"/>
    <lineage>
        <taxon>Bacteria</taxon>
        <taxon>Bacillati</taxon>
        <taxon>Chloroflexota</taxon>
        <taxon>Anaerolineae</taxon>
        <taxon>Anaerolineales</taxon>
        <taxon>Anaerolineaceae</taxon>
        <taxon>Anaerolinea</taxon>
    </lineage>
</organism>
<dbReference type="Proteomes" id="UP000264141">
    <property type="component" value="Unassembled WGS sequence"/>
</dbReference>
<name>A0A3D1JH61_9CHLR</name>